<feature type="compositionally biased region" description="Basic and acidic residues" evidence="1">
    <location>
        <begin position="22"/>
        <end position="50"/>
    </location>
</feature>
<evidence type="ECO:0000313" key="2">
    <source>
        <dbReference type="EMBL" id="GAB47228.1"/>
    </source>
</evidence>
<feature type="compositionally biased region" description="Polar residues" evidence="1">
    <location>
        <begin position="1"/>
        <end position="12"/>
    </location>
</feature>
<proteinExistence type="predicted"/>
<accession>H5UNC0</accession>
<evidence type="ECO:0000313" key="3">
    <source>
        <dbReference type="Proteomes" id="UP000004367"/>
    </source>
</evidence>
<feature type="region of interest" description="Disordered" evidence="1">
    <location>
        <begin position="1"/>
        <end position="100"/>
    </location>
</feature>
<organism evidence="2 3">
    <name type="scientific">Mobilicoccus pelagius NBRC 104925</name>
    <dbReference type="NCBI Taxonomy" id="1089455"/>
    <lineage>
        <taxon>Bacteria</taxon>
        <taxon>Bacillati</taxon>
        <taxon>Actinomycetota</taxon>
        <taxon>Actinomycetes</taxon>
        <taxon>Micrococcales</taxon>
        <taxon>Dermatophilaceae</taxon>
        <taxon>Mobilicoccus</taxon>
    </lineage>
</organism>
<dbReference type="AlphaFoldDB" id="H5UNC0"/>
<gene>
    <name evidence="2" type="ORF">MOPEL_007_00450</name>
</gene>
<dbReference type="EMBL" id="BAFE01000007">
    <property type="protein sequence ID" value="GAB47228.1"/>
    <property type="molecule type" value="Genomic_DNA"/>
</dbReference>
<name>H5UNC0_9MICO</name>
<dbReference type="STRING" id="1089455.MOPEL_007_00450"/>
<evidence type="ECO:0000256" key="1">
    <source>
        <dbReference type="SAM" id="MobiDB-lite"/>
    </source>
</evidence>
<dbReference type="Proteomes" id="UP000004367">
    <property type="component" value="Unassembled WGS sequence"/>
</dbReference>
<sequence>MGSPTSPATSTARWAVSPTDPVRGDGPSRGRDRRSGSATSDEERQSGGEREPEDGEGPGGLAGLLPGLGDEGVDEHDEQDARGEGPDTALDGALTTSATR</sequence>
<keyword evidence="3" id="KW-1185">Reference proteome</keyword>
<protein>
    <submittedName>
        <fullName evidence="2">Uncharacterized protein</fullName>
    </submittedName>
</protein>
<comment type="caution">
    <text evidence="2">The sequence shown here is derived from an EMBL/GenBank/DDBJ whole genome shotgun (WGS) entry which is preliminary data.</text>
</comment>
<reference evidence="2 3" key="1">
    <citation type="submission" date="2012-02" db="EMBL/GenBank/DDBJ databases">
        <title>Whole genome shotgun sequence of Mobilicoccus pelagius NBRC 104925.</title>
        <authorList>
            <person name="Yoshida Y."/>
            <person name="Hosoyama A."/>
            <person name="Tsuchikane K."/>
            <person name="Katsumata H."/>
            <person name="Yamazaki S."/>
            <person name="Fujita N."/>
        </authorList>
    </citation>
    <scope>NUCLEOTIDE SEQUENCE [LARGE SCALE GENOMIC DNA]</scope>
    <source>
        <strain evidence="2 3">NBRC 104925</strain>
    </source>
</reference>